<keyword evidence="2" id="KW-1133">Transmembrane helix</keyword>
<feature type="coiled-coil region" evidence="1">
    <location>
        <begin position="11"/>
        <end position="46"/>
    </location>
</feature>
<reference evidence="3 4" key="1">
    <citation type="submission" date="2022-08" db="EMBL/GenBank/DDBJ databases">
        <title>Reclassification of Massilia species as members of the genera Telluria, Duganella, Pseudoduganella, Mokoshia gen. nov. and Zemynaea gen. nov. using orthogonal and non-orthogonal genome-based approaches.</title>
        <authorList>
            <person name="Bowman J.P."/>
        </authorList>
    </citation>
    <scope>NUCLEOTIDE SEQUENCE [LARGE SCALE GENOMIC DNA]</scope>
    <source>
        <strain evidence="3 4">JCM 31607</strain>
    </source>
</reference>
<comment type="caution">
    <text evidence="3">The sequence shown here is derived from an EMBL/GenBank/DDBJ whole genome shotgun (WGS) entry which is preliminary data.</text>
</comment>
<evidence type="ECO:0000256" key="1">
    <source>
        <dbReference type="SAM" id="Coils"/>
    </source>
</evidence>
<keyword evidence="1" id="KW-0175">Coiled coil</keyword>
<protein>
    <recommendedName>
        <fullName evidence="5">DUF1640 domain-containing protein</fullName>
    </recommendedName>
</protein>
<dbReference type="RefSeq" id="WP_258856878.1">
    <property type="nucleotide sequence ID" value="NZ_JANUGV010000003.1"/>
</dbReference>
<dbReference type="Proteomes" id="UP001205861">
    <property type="component" value="Unassembled WGS sequence"/>
</dbReference>
<gene>
    <name evidence="3" type="ORF">NX773_13670</name>
</gene>
<proteinExistence type="predicted"/>
<sequence length="71" mass="7824">MTNVSSATGSAADLRAELPEAERRLRDEIKDAVADLKDKIDKLETRMNWISGLIVAAQFGLFAMVAGLYLR</sequence>
<keyword evidence="4" id="KW-1185">Reference proteome</keyword>
<evidence type="ECO:0000313" key="4">
    <source>
        <dbReference type="Proteomes" id="UP001205861"/>
    </source>
</evidence>
<keyword evidence="2" id="KW-0472">Membrane</keyword>
<dbReference type="EMBL" id="JANUGV010000003">
    <property type="protein sequence ID" value="MCS0609216.1"/>
    <property type="molecule type" value="Genomic_DNA"/>
</dbReference>
<feature type="transmembrane region" description="Helical" evidence="2">
    <location>
        <begin position="49"/>
        <end position="70"/>
    </location>
</feature>
<evidence type="ECO:0000256" key="2">
    <source>
        <dbReference type="SAM" id="Phobius"/>
    </source>
</evidence>
<evidence type="ECO:0000313" key="3">
    <source>
        <dbReference type="EMBL" id="MCS0609216.1"/>
    </source>
</evidence>
<evidence type="ECO:0008006" key="5">
    <source>
        <dbReference type="Google" id="ProtNLM"/>
    </source>
</evidence>
<accession>A0ABT2BL25</accession>
<keyword evidence="2" id="KW-0812">Transmembrane</keyword>
<organism evidence="3 4">
    <name type="scientific">Massilia solisilvae</name>
    <dbReference type="NCBI Taxonomy" id="1811225"/>
    <lineage>
        <taxon>Bacteria</taxon>
        <taxon>Pseudomonadati</taxon>
        <taxon>Pseudomonadota</taxon>
        <taxon>Betaproteobacteria</taxon>
        <taxon>Burkholderiales</taxon>
        <taxon>Oxalobacteraceae</taxon>
        <taxon>Telluria group</taxon>
        <taxon>Massilia</taxon>
    </lineage>
</organism>
<name>A0ABT2BL25_9BURK</name>